<organism evidence="2 3">
    <name type="scientific">Tessaracoccus bendigoensis DSM 12906</name>
    <dbReference type="NCBI Taxonomy" id="1123357"/>
    <lineage>
        <taxon>Bacteria</taxon>
        <taxon>Bacillati</taxon>
        <taxon>Actinomycetota</taxon>
        <taxon>Actinomycetes</taxon>
        <taxon>Propionibacteriales</taxon>
        <taxon>Propionibacteriaceae</taxon>
        <taxon>Tessaracoccus</taxon>
    </lineage>
</organism>
<sequence length="245" mass="25319">MADTSGIAGHQPYTAGDEPFRRYRRRIAGDEPFRWCRRQKSGVDGISLVSTSEVWCRRHIPGVDGGLLVLSFPLVLLMVVDSSGLWPIPAVSLDTSCITLVTSLSAGVGAGSLVTSLCAGIGGGSLVASLSAGVDVRRQVTGTRLATGCPHGVCLETTLVVLLMVVDTSDLWPIPAVSLDTSCIPLVTSLSAGIGAGSLVTSLSAGVDVRSLVSTAYPWCRRHIPGVDGISLELRAVGPAQPTAG</sequence>
<dbReference type="EMBL" id="FQZG01000017">
    <property type="protein sequence ID" value="SHI86360.1"/>
    <property type="molecule type" value="Genomic_DNA"/>
</dbReference>
<evidence type="ECO:0000313" key="3">
    <source>
        <dbReference type="Proteomes" id="UP000184512"/>
    </source>
</evidence>
<proteinExistence type="predicted"/>
<gene>
    <name evidence="2" type="ORF">SAMN02745244_01231</name>
</gene>
<keyword evidence="1" id="KW-0812">Transmembrane</keyword>
<keyword evidence="1" id="KW-1133">Transmembrane helix</keyword>
<evidence type="ECO:0000256" key="1">
    <source>
        <dbReference type="SAM" id="Phobius"/>
    </source>
</evidence>
<protein>
    <submittedName>
        <fullName evidence="2">Uncharacterized protein</fullName>
    </submittedName>
</protein>
<feature type="transmembrane region" description="Helical" evidence="1">
    <location>
        <begin position="108"/>
        <end position="134"/>
    </location>
</feature>
<accession>A0A1M6EM94</accession>
<keyword evidence="3" id="KW-1185">Reference proteome</keyword>
<keyword evidence="1" id="KW-0472">Membrane</keyword>
<dbReference type="AlphaFoldDB" id="A0A1M6EM94"/>
<evidence type="ECO:0000313" key="2">
    <source>
        <dbReference type="EMBL" id="SHI86360.1"/>
    </source>
</evidence>
<feature type="transmembrane region" description="Helical" evidence="1">
    <location>
        <begin position="67"/>
        <end position="88"/>
    </location>
</feature>
<reference evidence="2 3" key="1">
    <citation type="submission" date="2016-11" db="EMBL/GenBank/DDBJ databases">
        <authorList>
            <person name="Jaros S."/>
            <person name="Januszkiewicz K."/>
            <person name="Wedrychowicz H."/>
        </authorList>
    </citation>
    <scope>NUCLEOTIDE SEQUENCE [LARGE SCALE GENOMIC DNA]</scope>
    <source>
        <strain evidence="2 3">DSM 12906</strain>
    </source>
</reference>
<dbReference type="Proteomes" id="UP000184512">
    <property type="component" value="Unassembled WGS sequence"/>
</dbReference>
<name>A0A1M6EM94_9ACTN</name>